<dbReference type="PROSITE" id="PS50937">
    <property type="entry name" value="HTH_MERR_2"/>
    <property type="match status" value="1"/>
</dbReference>
<gene>
    <name evidence="6" type="ORF">GCM10011430_28170</name>
</gene>
<dbReference type="AlphaFoldDB" id="A0A8J3B5S7"/>
<keyword evidence="7" id="KW-1185">Reference proteome</keyword>
<dbReference type="RefSeq" id="WP_188422768.1">
    <property type="nucleotide sequence ID" value="NZ_BMDP01000005.1"/>
</dbReference>
<evidence type="ECO:0000256" key="1">
    <source>
        <dbReference type="ARBA" id="ARBA00023015"/>
    </source>
</evidence>
<dbReference type="PANTHER" id="PTHR30204">
    <property type="entry name" value="REDOX-CYCLING DRUG-SENSING TRANSCRIPTIONAL ACTIVATOR SOXR"/>
    <property type="match status" value="1"/>
</dbReference>
<dbReference type="Gene3D" id="1.10.1660.10">
    <property type="match status" value="1"/>
</dbReference>
<evidence type="ECO:0000256" key="2">
    <source>
        <dbReference type="ARBA" id="ARBA00023125"/>
    </source>
</evidence>
<dbReference type="EMBL" id="BMDP01000005">
    <property type="protein sequence ID" value="GGI55643.1"/>
    <property type="molecule type" value="Genomic_DNA"/>
</dbReference>
<keyword evidence="1" id="KW-0805">Transcription regulation</keyword>
<name>A0A8J3B5S7_9BURK</name>
<evidence type="ECO:0000259" key="5">
    <source>
        <dbReference type="PROSITE" id="PS50937"/>
    </source>
</evidence>
<dbReference type="PRINTS" id="PR00040">
    <property type="entry name" value="HTHMERR"/>
</dbReference>
<dbReference type="PANTHER" id="PTHR30204:SF94">
    <property type="entry name" value="HEAVY METAL-DEPENDENT TRANSCRIPTIONAL REGULATOR HI_0293-RELATED"/>
    <property type="match status" value="1"/>
</dbReference>
<protein>
    <submittedName>
        <fullName evidence="6">MerR family transcriptional regulator</fullName>
    </submittedName>
</protein>
<comment type="caution">
    <text evidence="6">The sequence shown here is derived from an EMBL/GenBank/DDBJ whole genome shotgun (WGS) entry which is preliminary data.</text>
</comment>
<sequence>MKISEFAKAAGCQAVTVRFYESKGLLGNPGRTPGNYRVYGEQDLERLLFIRNCRALGLAMQEIARLIELQDKPDLLCDDVNQLIDDHLFDVERQMQALQTLQSQLAGLRRRCDAQRRSSECGVLHALAVEQFKSGNTNRAKRQ</sequence>
<feature type="domain" description="HTH merR-type" evidence="5">
    <location>
        <begin position="1"/>
        <end position="69"/>
    </location>
</feature>
<organism evidence="6 7">
    <name type="scientific">Oxalicibacterium solurbis</name>
    <dbReference type="NCBI Taxonomy" id="69280"/>
    <lineage>
        <taxon>Bacteria</taxon>
        <taxon>Pseudomonadati</taxon>
        <taxon>Pseudomonadota</taxon>
        <taxon>Betaproteobacteria</taxon>
        <taxon>Burkholderiales</taxon>
        <taxon>Oxalobacteraceae</taxon>
        <taxon>Oxalicibacterium</taxon>
    </lineage>
</organism>
<dbReference type="NCBIfam" id="TIGR02047">
    <property type="entry name" value="CadR-PbrR"/>
    <property type="match status" value="1"/>
</dbReference>
<evidence type="ECO:0000256" key="3">
    <source>
        <dbReference type="ARBA" id="ARBA00023163"/>
    </source>
</evidence>
<dbReference type="GO" id="GO:0046872">
    <property type="term" value="F:metal ion binding"/>
    <property type="evidence" value="ECO:0007669"/>
    <property type="project" value="InterPro"/>
</dbReference>
<dbReference type="Pfam" id="PF13411">
    <property type="entry name" value="MerR_1"/>
    <property type="match status" value="1"/>
</dbReference>
<dbReference type="SUPFAM" id="SSF46955">
    <property type="entry name" value="Putative DNA-binding domain"/>
    <property type="match status" value="1"/>
</dbReference>
<dbReference type="GO" id="GO:0045893">
    <property type="term" value="P:positive regulation of DNA-templated transcription"/>
    <property type="evidence" value="ECO:0007669"/>
    <property type="project" value="InterPro"/>
</dbReference>
<accession>A0A8J3B5S7</accession>
<keyword evidence="2" id="KW-0238">DNA-binding</keyword>
<evidence type="ECO:0000313" key="7">
    <source>
        <dbReference type="Proteomes" id="UP000627205"/>
    </source>
</evidence>
<evidence type="ECO:0000313" key="6">
    <source>
        <dbReference type="EMBL" id="GGI55643.1"/>
    </source>
</evidence>
<dbReference type="GO" id="GO:0003700">
    <property type="term" value="F:DNA-binding transcription factor activity"/>
    <property type="evidence" value="ECO:0007669"/>
    <property type="project" value="InterPro"/>
</dbReference>
<proteinExistence type="predicted"/>
<dbReference type="SMART" id="SM00422">
    <property type="entry name" value="HTH_MERR"/>
    <property type="match status" value="1"/>
</dbReference>
<dbReference type="InterPro" id="IPR047057">
    <property type="entry name" value="MerR_fam"/>
</dbReference>
<feature type="coiled-coil region" evidence="4">
    <location>
        <begin position="91"/>
        <end position="118"/>
    </location>
</feature>
<dbReference type="GO" id="GO:0003677">
    <property type="term" value="F:DNA binding"/>
    <property type="evidence" value="ECO:0007669"/>
    <property type="project" value="UniProtKB-KW"/>
</dbReference>
<reference evidence="6" key="2">
    <citation type="submission" date="2020-09" db="EMBL/GenBank/DDBJ databases">
        <authorList>
            <person name="Sun Q."/>
            <person name="Sedlacek I."/>
        </authorList>
    </citation>
    <scope>NUCLEOTIDE SEQUENCE</scope>
    <source>
        <strain evidence="6">CCM 7664</strain>
    </source>
</reference>
<dbReference type="Proteomes" id="UP000627205">
    <property type="component" value="Unassembled WGS sequence"/>
</dbReference>
<keyword evidence="3" id="KW-0804">Transcription</keyword>
<dbReference type="InterPro" id="IPR011791">
    <property type="entry name" value="CadR-PbrR"/>
</dbReference>
<dbReference type="InterPro" id="IPR009061">
    <property type="entry name" value="DNA-bd_dom_put_sf"/>
</dbReference>
<evidence type="ECO:0000256" key="4">
    <source>
        <dbReference type="SAM" id="Coils"/>
    </source>
</evidence>
<keyword evidence="4" id="KW-0175">Coiled coil</keyword>
<dbReference type="InterPro" id="IPR000551">
    <property type="entry name" value="MerR-type_HTH_dom"/>
</dbReference>
<dbReference type="CDD" id="cd04784">
    <property type="entry name" value="HTH_CadR-PbrR"/>
    <property type="match status" value="1"/>
</dbReference>
<reference evidence="6" key="1">
    <citation type="journal article" date="2014" name="Int. J. Syst. Evol. Microbiol.">
        <title>Complete genome sequence of Corynebacterium casei LMG S-19264T (=DSM 44701T), isolated from a smear-ripened cheese.</title>
        <authorList>
            <consortium name="US DOE Joint Genome Institute (JGI-PGF)"/>
            <person name="Walter F."/>
            <person name="Albersmeier A."/>
            <person name="Kalinowski J."/>
            <person name="Ruckert C."/>
        </authorList>
    </citation>
    <scope>NUCLEOTIDE SEQUENCE</scope>
    <source>
        <strain evidence="6">CCM 7664</strain>
    </source>
</reference>